<reference evidence="1" key="1">
    <citation type="submission" date="2021-05" db="EMBL/GenBank/DDBJ databases">
        <authorList>
            <person name="Pan Q."/>
            <person name="Jouanno E."/>
            <person name="Zahm M."/>
            <person name="Klopp C."/>
            <person name="Cabau C."/>
            <person name="Louis A."/>
            <person name="Berthelot C."/>
            <person name="Parey E."/>
            <person name="Roest Crollius H."/>
            <person name="Montfort J."/>
            <person name="Robinson-Rechavi M."/>
            <person name="Bouchez O."/>
            <person name="Lampietro C."/>
            <person name="Lopez Roques C."/>
            <person name="Donnadieu C."/>
            <person name="Postlethwait J."/>
            <person name="Bobe J."/>
            <person name="Dillon D."/>
            <person name="Chandos A."/>
            <person name="von Hippel F."/>
            <person name="Guiguen Y."/>
        </authorList>
    </citation>
    <scope>NUCLEOTIDE SEQUENCE</scope>
    <source>
        <strain evidence="1">YG-Jan2019</strain>
    </source>
</reference>
<gene>
    <name evidence="1" type="ORF">DPEC_G00150690</name>
</gene>
<name>A0ACC2GJM7_DALPE</name>
<keyword evidence="2" id="KW-1185">Reference proteome</keyword>
<organism evidence="1 2">
    <name type="scientific">Dallia pectoralis</name>
    <name type="common">Alaska blackfish</name>
    <dbReference type="NCBI Taxonomy" id="75939"/>
    <lineage>
        <taxon>Eukaryota</taxon>
        <taxon>Metazoa</taxon>
        <taxon>Chordata</taxon>
        <taxon>Craniata</taxon>
        <taxon>Vertebrata</taxon>
        <taxon>Euteleostomi</taxon>
        <taxon>Actinopterygii</taxon>
        <taxon>Neopterygii</taxon>
        <taxon>Teleostei</taxon>
        <taxon>Protacanthopterygii</taxon>
        <taxon>Esociformes</taxon>
        <taxon>Umbridae</taxon>
        <taxon>Dallia</taxon>
    </lineage>
</organism>
<evidence type="ECO:0000313" key="2">
    <source>
        <dbReference type="Proteomes" id="UP001157502"/>
    </source>
</evidence>
<evidence type="ECO:0000313" key="1">
    <source>
        <dbReference type="EMBL" id="KAJ8003665.1"/>
    </source>
</evidence>
<dbReference type="Proteomes" id="UP001157502">
    <property type="component" value="Chromosome 12"/>
</dbReference>
<accession>A0ACC2GJM7</accession>
<sequence length="113" mass="11368">MHDSGLLGRSPSVGRIPAVQRSSLLLLTEAYSLTRGRGTDSNLALLISAFSGNSGPEVRRQTTSGRAGPAASIRSLNVGQRGGSPLPNAPRGAASMGFTSPRLAGREGPGGGG</sequence>
<proteinExistence type="predicted"/>
<dbReference type="EMBL" id="CM055739">
    <property type="protein sequence ID" value="KAJ8003665.1"/>
    <property type="molecule type" value="Genomic_DNA"/>
</dbReference>
<protein>
    <submittedName>
        <fullName evidence="1">Uncharacterized protein</fullName>
    </submittedName>
</protein>
<comment type="caution">
    <text evidence="1">The sequence shown here is derived from an EMBL/GenBank/DDBJ whole genome shotgun (WGS) entry which is preliminary data.</text>
</comment>